<proteinExistence type="predicted"/>
<name>A0A8S5N6P6_9CAUD</name>
<dbReference type="EMBL" id="BK015072">
    <property type="protein sequence ID" value="DAD89938.1"/>
    <property type="molecule type" value="Genomic_DNA"/>
</dbReference>
<evidence type="ECO:0000256" key="1">
    <source>
        <dbReference type="SAM" id="MobiDB-lite"/>
    </source>
</evidence>
<accession>A0A8S5N6P6</accession>
<reference evidence="2" key="1">
    <citation type="journal article" date="2021" name="Proc. Natl. Acad. Sci. U.S.A.">
        <title>A Catalog of Tens of Thousands of Viruses from Human Metagenomes Reveals Hidden Associations with Chronic Diseases.</title>
        <authorList>
            <person name="Tisza M.J."/>
            <person name="Buck C.B."/>
        </authorList>
    </citation>
    <scope>NUCLEOTIDE SEQUENCE</scope>
    <source>
        <strain evidence="2">CtxfQ4</strain>
    </source>
</reference>
<organism evidence="2">
    <name type="scientific">Siphoviridae sp. ctxfQ4</name>
    <dbReference type="NCBI Taxonomy" id="2826521"/>
    <lineage>
        <taxon>Viruses</taxon>
        <taxon>Duplodnaviria</taxon>
        <taxon>Heunggongvirae</taxon>
        <taxon>Uroviricota</taxon>
        <taxon>Caudoviricetes</taxon>
    </lineage>
</organism>
<feature type="compositionally biased region" description="Polar residues" evidence="1">
    <location>
        <begin position="20"/>
        <end position="31"/>
    </location>
</feature>
<sequence length="31" mass="3335">MGSYRKSAPIKPKSAIVSLANKTHQLPQVPS</sequence>
<evidence type="ECO:0000313" key="2">
    <source>
        <dbReference type="EMBL" id="DAD89938.1"/>
    </source>
</evidence>
<protein>
    <submittedName>
        <fullName evidence="2">Uncharacterized protein</fullName>
    </submittedName>
</protein>
<feature type="region of interest" description="Disordered" evidence="1">
    <location>
        <begin position="1"/>
        <end position="31"/>
    </location>
</feature>